<dbReference type="InterPro" id="IPR003736">
    <property type="entry name" value="PAAI_dom"/>
</dbReference>
<protein>
    <recommendedName>
        <fullName evidence="4">Thioesterase domain-containing protein</fullName>
    </recommendedName>
</protein>
<dbReference type="Pfam" id="PF03061">
    <property type="entry name" value="4HBT"/>
    <property type="match status" value="1"/>
</dbReference>
<feature type="domain" description="Thioesterase" evidence="4">
    <location>
        <begin position="94"/>
        <end position="169"/>
    </location>
</feature>
<dbReference type="GO" id="GO:0047617">
    <property type="term" value="F:fatty acyl-CoA hydrolase activity"/>
    <property type="evidence" value="ECO:0007669"/>
    <property type="project" value="InterPro"/>
</dbReference>
<keyword evidence="6" id="KW-1185">Reference proteome</keyword>
<dbReference type="InterPro" id="IPR006683">
    <property type="entry name" value="Thioestr_dom"/>
</dbReference>
<dbReference type="InterPro" id="IPR039298">
    <property type="entry name" value="ACOT13"/>
</dbReference>
<keyword evidence="2" id="KW-0378">Hydrolase</keyword>
<dbReference type="AlphaFoldDB" id="A0A843WVC2"/>
<accession>A0A843WVC2</accession>
<dbReference type="Gene3D" id="3.10.129.10">
    <property type="entry name" value="Hotdog Thioesterase"/>
    <property type="match status" value="1"/>
</dbReference>
<evidence type="ECO:0000313" key="5">
    <source>
        <dbReference type="EMBL" id="MQM11836.1"/>
    </source>
</evidence>
<dbReference type="NCBIfam" id="TIGR00369">
    <property type="entry name" value="unchar_dom_1"/>
    <property type="match status" value="1"/>
</dbReference>
<dbReference type="SUPFAM" id="SSF54637">
    <property type="entry name" value="Thioesterase/thiol ester dehydrase-isomerase"/>
    <property type="match status" value="1"/>
</dbReference>
<comment type="caution">
    <text evidence="5">The sequence shown here is derived from an EMBL/GenBank/DDBJ whole genome shotgun (WGS) entry which is preliminary data.</text>
</comment>
<gene>
    <name evidence="5" type="ORF">Taro_044746</name>
</gene>
<dbReference type="EMBL" id="NMUH01005118">
    <property type="protein sequence ID" value="MQM11836.1"/>
    <property type="molecule type" value="Genomic_DNA"/>
</dbReference>
<dbReference type="OrthoDB" id="46529at2759"/>
<dbReference type="PANTHER" id="PTHR21660:SF12">
    <property type="entry name" value="OS07G0462700 PROTEIN"/>
    <property type="match status" value="1"/>
</dbReference>
<comment type="similarity">
    <text evidence="1">Belongs to the thioesterase PaaI family.</text>
</comment>
<feature type="compositionally biased region" description="Pro residues" evidence="3">
    <location>
        <begin position="25"/>
        <end position="34"/>
    </location>
</feature>
<evidence type="ECO:0000259" key="4">
    <source>
        <dbReference type="Pfam" id="PF03061"/>
    </source>
</evidence>
<reference evidence="5" key="1">
    <citation type="submission" date="2017-07" db="EMBL/GenBank/DDBJ databases">
        <title>Taro Niue Genome Assembly and Annotation.</title>
        <authorList>
            <person name="Atibalentja N."/>
            <person name="Keating K."/>
            <person name="Fields C.J."/>
        </authorList>
    </citation>
    <scope>NUCLEOTIDE SEQUENCE</scope>
    <source>
        <strain evidence="5">Niue_2</strain>
        <tissue evidence="5">Leaf</tissue>
    </source>
</reference>
<dbReference type="PANTHER" id="PTHR21660">
    <property type="entry name" value="THIOESTERASE SUPERFAMILY MEMBER-RELATED"/>
    <property type="match status" value="1"/>
</dbReference>
<evidence type="ECO:0000256" key="1">
    <source>
        <dbReference type="ARBA" id="ARBA00008324"/>
    </source>
</evidence>
<dbReference type="SMR" id="A0A843WVC2"/>
<proteinExistence type="inferred from homology"/>
<evidence type="ECO:0000313" key="6">
    <source>
        <dbReference type="Proteomes" id="UP000652761"/>
    </source>
</evidence>
<name>A0A843WVC2_COLES</name>
<organism evidence="5 6">
    <name type="scientific">Colocasia esculenta</name>
    <name type="common">Wild taro</name>
    <name type="synonym">Arum esculentum</name>
    <dbReference type="NCBI Taxonomy" id="4460"/>
    <lineage>
        <taxon>Eukaryota</taxon>
        <taxon>Viridiplantae</taxon>
        <taxon>Streptophyta</taxon>
        <taxon>Embryophyta</taxon>
        <taxon>Tracheophyta</taxon>
        <taxon>Spermatophyta</taxon>
        <taxon>Magnoliopsida</taxon>
        <taxon>Liliopsida</taxon>
        <taxon>Araceae</taxon>
        <taxon>Aroideae</taxon>
        <taxon>Colocasieae</taxon>
        <taxon>Colocasia</taxon>
    </lineage>
</organism>
<dbReference type="InterPro" id="IPR029069">
    <property type="entry name" value="HotDog_dom_sf"/>
</dbReference>
<feature type="region of interest" description="Disordered" evidence="3">
    <location>
        <begin position="1"/>
        <end position="37"/>
    </location>
</feature>
<dbReference type="CDD" id="cd03443">
    <property type="entry name" value="PaaI_thioesterase"/>
    <property type="match status" value="1"/>
</dbReference>
<evidence type="ECO:0000256" key="2">
    <source>
        <dbReference type="ARBA" id="ARBA00022801"/>
    </source>
</evidence>
<sequence length="186" mass="20401">MASSAHGSQPKPPTSPERQQEQPKEMPPPPPPSSPFEAAERFLRRLGYSTELPEVSTKGHFFSDLIWSGLKVAVVESGRVVFSYTVMPQLTNYYNTLHGGAVAAVAQTVAMACLKTVAGDTEFFLGESAVTYMSAATVNAELDVEGRIVRKGRNVIVATVEFKTKETQQLKQIARFTFYNMLVAKL</sequence>
<dbReference type="Proteomes" id="UP000652761">
    <property type="component" value="Unassembled WGS sequence"/>
</dbReference>
<evidence type="ECO:0000256" key="3">
    <source>
        <dbReference type="SAM" id="MobiDB-lite"/>
    </source>
</evidence>